<gene>
    <name evidence="1" type="ORF">MACH26_35980</name>
</gene>
<reference evidence="1" key="1">
    <citation type="submission" date="2023-01" db="EMBL/GenBank/DDBJ databases">
        <title>Complete genome sequence of Planctobacterium marinum strain Dej080120_11.</title>
        <authorList>
            <person name="Ueki S."/>
            <person name="Maruyama F."/>
        </authorList>
    </citation>
    <scope>NUCLEOTIDE SEQUENCE</scope>
    <source>
        <strain evidence="1">Dej080120_11</strain>
    </source>
</reference>
<dbReference type="Proteomes" id="UP001333710">
    <property type="component" value="Chromosome"/>
</dbReference>
<sequence length="58" mass="6455">MQALSQSVAFAENANINKRMLGSDLIFDIIFLFFIRFKIGEQALAVLEKITTTAEMSG</sequence>
<evidence type="ECO:0000313" key="1">
    <source>
        <dbReference type="EMBL" id="BDX08077.1"/>
    </source>
</evidence>
<protein>
    <submittedName>
        <fullName evidence="1">Uncharacterized protein</fullName>
    </submittedName>
</protein>
<dbReference type="EMBL" id="AP027272">
    <property type="protein sequence ID" value="BDX08077.1"/>
    <property type="molecule type" value="Genomic_DNA"/>
</dbReference>
<dbReference type="AlphaFoldDB" id="A0AA48HR25"/>
<evidence type="ECO:0000313" key="2">
    <source>
        <dbReference type="Proteomes" id="UP001333710"/>
    </source>
</evidence>
<dbReference type="KEGG" id="pmaw:MACH26_35980"/>
<proteinExistence type="predicted"/>
<organism evidence="1 2">
    <name type="scientific">Planctobacterium marinum</name>
    <dbReference type="NCBI Taxonomy" id="1631968"/>
    <lineage>
        <taxon>Bacteria</taxon>
        <taxon>Pseudomonadati</taxon>
        <taxon>Pseudomonadota</taxon>
        <taxon>Gammaproteobacteria</taxon>
        <taxon>Alteromonadales</taxon>
        <taxon>Alteromonadaceae</taxon>
        <taxon>Planctobacterium</taxon>
    </lineage>
</organism>
<name>A0AA48HR25_9ALTE</name>
<keyword evidence="2" id="KW-1185">Reference proteome</keyword>
<accession>A0AA48HR25</accession>